<evidence type="ECO:0000313" key="3">
    <source>
        <dbReference type="EMBL" id="GLL01013.1"/>
    </source>
</evidence>
<dbReference type="SUPFAM" id="SSF49384">
    <property type="entry name" value="Carbohydrate-binding domain"/>
    <property type="match status" value="1"/>
</dbReference>
<keyword evidence="4" id="KW-1185">Reference proteome</keyword>
<keyword evidence="1" id="KW-0732">Signal</keyword>
<dbReference type="InterPro" id="IPR008965">
    <property type="entry name" value="CBM2/CBM3_carb-bd_dom_sf"/>
</dbReference>
<feature type="chain" id="PRO_5040721922" description="CBM2 domain-containing protein" evidence="1">
    <location>
        <begin position="20"/>
        <end position="135"/>
    </location>
</feature>
<dbReference type="GO" id="GO:0005975">
    <property type="term" value="P:carbohydrate metabolic process"/>
    <property type="evidence" value="ECO:0007669"/>
    <property type="project" value="InterPro"/>
</dbReference>
<dbReference type="EMBL" id="BSFP01000012">
    <property type="protein sequence ID" value="GLL01013.1"/>
    <property type="molecule type" value="Genomic_DNA"/>
</dbReference>
<evidence type="ECO:0000259" key="2">
    <source>
        <dbReference type="PROSITE" id="PS51173"/>
    </source>
</evidence>
<protein>
    <recommendedName>
        <fullName evidence="2">CBM2 domain-containing protein</fullName>
    </recommendedName>
</protein>
<sequence length="135" mass="13335">MKLKALAAILALAPASAFAAAAPAAADPTPASTCTAQVIPFAPQFLTVVTVRNNATTPLTGWSVTFELPATATAGMVFGGTLTRVGSAGTITPAPWFVSLNPGVAANVGFSGSAVPFTPPTAIRLNGVPCGPSGR</sequence>
<accession>A0A9W6KGC6</accession>
<dbReference type="GO" id="GO:0004553">
    <property type="term" value="F:hydrolase activity, hydrolyzing O-glycosyl compounds"/>
    <property type="evidence" value="ECO:0007669"/>
    <property type="project" value="InterPro"/>
</dbReference>
<gene>
    <name evidence="3" type="ORF">GCM10017581_027540</name>
</gene>
<dbReference type="Proteomes" id="UP001143480">
    <property type="component" value="Unassembled WGS sequence"/>
</dbReference>
<name>A0A9W6KGC6_9ACTN</name>
<organism evidence="3 4">
    <name type="scientific">Dactylosporangium matsuzakiense</name>
    <dbReference type="NCBI Taxonomy" id="53360"/>
    <lineage>
        <taxon>Bacteria</taxon>
        <taxon>Bacillati</taxon>
        <taxon>Actinomycetota</taxon>
        <taxon>Actinomycetes</taxon>
        <taxon>Micromonosporales</taxon>
        <taxon>Micromonosporaceae</taxon>
        <taxon>Dactylosporangium</taxon>
    </lineage>
</organism>
<comment type="caution">
    <text evidence="3">The sequence shown here is derived from an EMBL/GenBank/DDBJ whole genome shotgun (WGS) entry which is preliminary data.</text>
</comment>
<dbReference type="PROSITE" id="PS51173">
    <property type="entry name" value="CBM2"/>
    <property type="match status" value="1"/>
</dbReference>
<feature type="domain" description="CBM2" evidence="2">
    <location>
        <begin position="22"/>
        <end position="133"/>
    </location>
</feature>
<reference evidence="3" key="2">
    <citation type="submission" date="2023-01" db="EMBL/GenBank/DDBJ databases">
        <authorList>
            <person name="Sun Q."/>
            <person name="Evtushenko L."/>
        </authorList>
    </citation>
    <scope>NUCLEOTIDE SEQUENCE</scope>
    <source>
        <strain evidence="3">VKM Ac-1321</strain>
    </source>
</reference>
<feature type="signal peptide" evidence="1">
    <location>
        <begin position="1"/>
        <end position="19"/>
    </location>
</feature>
<evidence type="ECO:0000256" key="1">
    <source>
        <dbReference type="SAM" id="SignalP"/>
    </source>
</evidence>
<dbReference type="SMART" id="SM00637">
    <property type="entry name" value="CBD_II"/>
    <property type="match status" value="1"/>
</dbReference>
<dbReference type="GO" id="GO:0030247">
    <property type="term" value="F:polysaccharide binding"/>
    <property type="evidence" value="ECO:0007669"/>
    <property type="project" value="UniProtKB-UniRule"/>
</dbReference>
<dbReference type="RefSeq" id="WP_261958678.1">
    <property type="nucleotide sequence ID" value="NZ_BAAAXA010000001.1"/>
</dbReference>
<reference evidence="3" key="1">
    <citation type="journal article" date="2014" name="Int. J. Syst. Evol. Microbiol.">
        <title>Complete genome sequence of Corynebacterium casei LMG S-19264T (=DSM 44701T), isolated from a smear-ripened cheese.</title>
        <authorList>
            <consortium name="US DOE Joint Genome Institute (JGI-PGF)"/>
            <person name="Walter F."/>
            <person name="Albersmeier A."/>
            <person name="Kalinowski J."/>
            <person name="Ruckert C."/>
        </authorList>
    </citation>
    <scope>NUCLEOTIDE SEQUENCE</scope>
    <source>
        <strain evidence="3">VKM Ac-1321</strain>
    </source>
</reference>
<dbReference type="Gene3D" id="2.60.40.290">
    <property type="match status" value="1"/>
</dbReference>
<dbReference type="InterPro" id="IPR012291">
    <property type="entry name" value="CBM2_carb-bd_dom_sf"/>
</dbReference>
<dbReference type="InterPro" id="IPR001919">
    <property type="entry name" value="CBD2"/>
</dbReference>
<dbReference type="Pfam" id="PF00553">
    <property type="entry name" value="CBM_2"/>
    <property type="match status" value="1"/>
</dbReference>
<evidence type="ECO:0000313" key="4">
    <source>
        <dbReference type="Proteomes" id="UP001143480"/>
    </source>
</evidence>
<proteinExistence type="predicted"/>
<dbReference type="AlphaFoldDB" id="A0A9W6KGC6"/>